<accession>A0AAV5QQ58</accession>
<gene>
    <name evidence="1" type="ORF">DASC09_040770</name>
</gene>
<protein>
    <submittedName>
        <fullName evidence="1">Uncharacterized protein</fullName>
    </submittedName>
</protein>
<reference evidence="1 2" key="1">
    <citation type="journal article" date="2023" name="Elife">
        <title>Identification of key yeast species and microbe-microbe interactions impacting larval growth of Drosophila in the wild.</title>
        <authorList>
            <person name="Mure A."/>
            <person name="Sugiura Y."/>
            <person name="Maeda R."/>
            <person name="Honda K."/>
            <person name="Sakurai N."/>
            <person name="Takahashi Y."/>
            <person name="Watada M."/>
            <person name="Katoh T."/>
            <person name="Gotoh A."/>
            <person name="Gotoh Y."/>
            <person name="Taniguchi I."/>
            <person name="Nakamura K."/>
            <person name="Hayashi T."/>
            <person name="Katayama T."/>
            <person name="Uemura T."/>
            <person name="Hattori Y."/>
        </authorList>
    </citation>
    <scope>NUCLEOTIDE SEQUENCE [LARGE SCALE GENOMIC DNA]</scope>
    <source>
        <strain evidence="1 2">SC-9</strain>
    </source>
</reference>
<proteinExistence type="predicted"/>
<comment type="caution">
    <text evidence="1">The sequence shown here is derived from an EMBL/GenBank/DDBJ whole genome shotgun (WGS) entry which is preliminary data.</text>
</comment>
<keyword evidence="2" id="KW-1185">Reference proteome</keyword>
<sequence length="317" mass="35564">MLGLYTPNGDIGSMPMRKNLMADANLLKKRVGEIQFPKYSNKISKHKKGQEPTVKVINTVFDIPPPNVNEENYEISFNTKLYSSNSNGSLDFEKIPKRDVYRLKNPLKDSFVKTEQSVTNPQSISVNNMKDPALQMIQKHKEGRKPLKFNKMYLNPETMEISTLSNVSEDSFNQSFNDALKKRLANEFFTPIKPIGGQSKKLKKPKIFKSDGQTVTAESVMRMVDPSFLVCSDVDDSSMISLNNNSIIGGGAAGLKLTNLLDDLNKVDPIDKALSMSNKTKASRAGAVRSGLNKGYTFDDFKCENLFENKENDKNIW</sequence>
<dbReference type="EMBL" id="BTFZ01000011">
    <property type="protein sequence ID" value="GMM36752.1"/>
    <property type="molecule type" value="Genomic_DNA"/>
</dbReference>
<dbReference type="GeneID" id="90074727"/>
<name>A0AAV5QQ58_9ASCO</name>
<dbReference type="Proteomes" id="UP001360560">
    <property type="component" value="Unassembled WGS sequence"/>
</dbReference>
<evidence type="ECO:0000313" key="2">
    <source>
        <dbReference type="Proteomes" id="UP001360560"/>
    </source>
</evidence>
<organism evidence="1 2">
    <name type="scientific">Saccharomycopsis crataegensis</name>
    <dbReference type="NCBI Taxonomy" id="43959"/>
    <lineage>
        <taxon>Eukaryota</taxon>
        <taxon>Fungi</taxon>
        <taxon>Dikarya</taxon>
        <taxon>Ascomycota</taxon>
        <taxon>Saccharomycotina</taxon>
        <taxon>Saccharomycetes</taxon>
        <taxon>Saccharomycopsidaceae</taxon>
        <taxon>Saccharomycopsis</taxon>
    </lineage>
</organism>
<dbReference type="RefSeq" id="XP_064853748.1">
    <property type="nucleotide sequence ID" value="XM_064997676.1"/>
</dbReference>
<evidence type="ECO:0000313" key="1">
    <source>
        <dbReference type="EMBL" id="GMM36752.1"/>
    </source>
</evidence>
<dbReference type="AlphaFoldDB" id="A0AAV5QQ58"/>